<evidence type="ECO:0000256" key="1">
    <source>
        <dbReference type="SAM" id="MobiDB-lite"/>
    </source>
</evidence>
<feature type="compositionally biased region" description="Acidic residues" evidence="1">
    <location>
        <begin position="42"/>
        <end position="75"/>
    </location>
</feature>
<dbReference type="Proteomes" id="UP001163046">
    <property type="component" value="Unassembled WGS sequence"/>
</dbReference>
<evidence type="ECO:0000313" key="2">
    <source>
        <dbReference type="EMBL" id="KAJ7382412.1"/>
    </source>
</evidence>
<sequence>MLGHASTRMAVLCARKKYFPKVGNFNLEIASPFIDVLEELMNDDEEESMMMEGDDDEEVDDVKEGDDDMEGDDDENAQRRRELDSDDSDRSNFIASVDNLSLRYQTVREKKEDQQMSGTMQWKR</sequence>
<organism evidence="2 3">
    <name type="scientific">Desmophyllum pertusum</name>
    <dbReference type="NCBI Taxonomy" id="174260"/>
    <lineage>
        <taxon>Eukaryota</taxon>
        <taxon>Metazoa</taxon>
        <taxon>Cnidaria</taxon>
        <taxon>Anthozoa</taxon>
        <taxon>Hexacorallia</taxon>
        <taxon>Scleractinia</taxon>
        <taxon>Caryophylliina</taxon>
        <taxon>Caryophylliidae</taxon>
        <taxon>Desmophyllum</taxon>
    </lineage>
</organism>
<dbReference type="AlphaFoldDB" id="A0A9W9ZIQ8"/>
<dbReference type="EMBL" id="MU825925">
    <property type="protein sequence ID" value="KAJ7382412.1"/>
    <property type="molecule type" value="Genomic_DNA"/>
</dbReference>
<evidence type="ECO:0000313" key="3">
    <source>
        <dbReference type="Proteomes" id="UP001163046"/>
    </source>
</evidence>
<feature type="region of interest" description="Disordered" evidence="1">
    <location>
        <begin position="42"/>
        <end position="124"/>
    </location>
</feature>
<name>A0A9W9ZIQ8_9CNID</name>
<proteinExistence type="predicted"/>
<gene>
    <name evidence="2" type="ORF">OS493_035255</name>
</gene>
<keyword evidence="3" id="KW-1185">Reference proteome</keyword>
<feature type="compositionally biased region" description="Polar residues" evidence="1">
    <location>
        <begin position="115"/>
        <end position="124"/>
    </location>
</feature>
<protein>
    <submittedName>
        <fullName evidence="2">Uncharacterized protein</fullName>
    </submittedName>
</protein>
<accession>A0A9W9ZIQ8</accession>
<comment type="caution">
    <text evidence="2">The sequence shown here is derived from an EMBL/GenBank/DDBJ whole genome shotgun (WGS) entry which is preliminary data.</text>
</comment>
<reference evidence="2" key="1">
    <citation type="submission" date="2023-01" db="EMBL/GenBank/DDBJ databases">
        <title>Genome assembly of the deep-sea coral Lophelia pertusa.</title>
        <authorList>
            <person name="Herrera S."/>
            <person name="Cordes E."/>
        </authorList>
    </citation>
    <scope>NUCLEOTIDE SEQUENCE</scope>
    <source>
        <strain evidence="2">USNM1676648</strain>
        <tissue evidence="2">Polyp</tissue>
    </source>
</reference>